<keyword evidence="2" id="KW-1185">Reference proteome</keyword>
<gene>
    <name evidence="1" type="ORF">BO80DRAFT_31894</name>
</gene>
<dbReference type="STRING" id="1448316.A0A395H329"/>
<dbReference type="VEuPathDB" id="FungiDB:BO80DRAFT_31894"/>
<sequence length="227" mass="26014">MEVLSGLEAIKSLLVTMAPINENRALADSGVNQNALNVPPDLESIMPPGIEDKLKSSLNEARERHRQRFNEQYHTGRFIGLCSADGEIYAQHTASVQAILRCTPPMKIPKNTVYLSPFGDGYRVFEYQEQMALNIKDLEARSACHSAVQQMKKYIEDLKLSEAARRECLFRLRTSFLGEMKKWSDDRSLLYVPTREETIRDFCRLIRERVEDGDQVAENFEREARGI</sequence>
<accession>A0A395H329</accession>
<proteinExistence type="predicted"/>
<evidence type="ECO:0000313" key="1">
    <source>
        <dbReference type="EMBL" id="RAL02297.1"/>
    </source>
</evidence>
<dbReference type="EMBL" id="KZ824431">
    <property type="protein sequence ID" value="RAL02297.1"/>
    <property type="molecule type" value="Genomic_DNA"/>
</dbReference>
<dbReference type="RefSeq" id="XP_025576624.1">
    <property type="nucleotide sequence ID" value="XM_025715103.1"/>
</dbReference>
<evidence type="ECO:0000313" key="2">
    <source>
        <dbReference type="Proteomes" id="UP000249402"/>
    </source>
</evidence>
<organism evidence="1 2">
    <name type="scientific">Aspergillus ibericus CBS 121593</name>
    <dbReference type="NCBI Taxonomy" id="1448316"/>
    <lineage>
        <taxon>Eukaryota</taxon>
        <taxon>Fungi</taxon>
        <taxon>Dikarya</taxon>
        <taxon>Ascomycota</taxon>
        <taxon>Pezizomycotina</taxon>
        <taxon>Eurotiomycetes</taxon>
        <taxon>Eurotiomycetidae</taxon>
        <taxon>Eurotiales</taxon>
        <taxon>Aspergillaceae</taxon>
        <taxon>Aspergillus</taxon>
        <taxon>Aspergillus subgen. Circumdati</taxon>
    </lineage>
</organism>
<dbReference type="Proteomes" id="UP000249402">
    <property type="component" value="Unassembled WGS sequence"/>
</dbReference>
<dbReference type="OrthoDB" id="4192850at2759"/>
<reference evidence="1 2" key="1">
    <citation type="submission" date="2018-02" db="EMBL/GenBank/DDBJ databases">
        <title>The genomes of Aspergillus section Nigri reveals drivers in fungal speciation.</title>
        <authorList>
            <consortium name="DOE Joint Genome Institute"/>
            <person name="Vesth T.C."/>
            <person name="Nybo J."/>
            <person name="Theobald S."/>
            <person name="Brandl J."/>
            <person name="Frisvad J.C."/>
            <person name="Nielsen K.F."/>
            <person name="Lyhne E.K."/>
            <person name="Kogle M.E."/>
            <person name="Kuo A."/>
            <person name="Riley R."/>
            <person name="Clum A."/>
            <person name="Nolan M."/>
            <person name="Lipzen A."/>
            <person name="Salamov A."/>
            <person name="Henrissat B."/>
            <person name="Wiebenga A."/>
            <person name="De vries R.P."/>
            <person name="Grigoriev I.V."/>
            <person name="Mortensen U.H."/>
            <person name="Andersen M.R."/>
            <person name="Baker S.E."/>
        </authorList>
    </citation>
    <scope>NUCLEOTIDE SEQUENCE [LARGE SCALE GENOMIC DNA]</scope>
    <source>
        <strain evidence="1 2">CBS 121593</strain>
    </source>
</reference>
<dbReference type="GeneID" id="37219968"/>
<dbReference type="AlphaFoldDB" id="A0A395H329"/>
<name>A0A395H329_9EURO</name>
<protein>
    <submittedName>
        <fullName evidence="1">Uncharacterized protein</fullName>
    </submittedName>
</protein>